<dbReference type="Proteomes" id="UP000824099">
    <property type="component" value="Unassembled WGS sequence"/>
</dbReference>
<evidence type="ECO:0000256" key="1">
    <source>
        <dbReference type="ARBA" id="ARBA00007125"/>
    </source>
</evidence>
<keyword evidence="2" id="KW-0378">Hydrolase</keyword>
<dbReference type="InterPro" id="IPR043129">
    <property type="entry name" value="ATPase_NBD"/>
</dbReference>
<dbReference type="Gene3D" id="3.30.420.150">
    <property type="entry name" value="Exopolyphosphatase. Domain 2"/>
    <property type="match status" value="1"/>
</dbReference>
<evidence type="ECO:0000259" key="3">
    <source>
        <dbReference type="Pfam" id="PF02541"/>
    </source>
</evidence>
<dbReference type="PANTHER" id="PTHR30005:SF0">
    <property type="entry name" value="RETROGRADE REGULATION PROTEIN 2"/>
    <property type="match status" value="1"/>
</dbReference>
<comment type="caution">
    <text evidence="5">The sequence shown here is derived from an EMBL/GenBank/DDBJ whole genome shotgun (WGS) entry which is preliminary data.</text>
</comment>
<accession>A0A9D1MPV6</accession>
<reference evidence="5" key="2">
    <citation type="journal article" date="2021" name="PeerJ">
        <title>Extensive microbial diversity within the chicken gut microbiome revealed by metagenomics and culture.</title>
        <authorList>
            <person name="Gilroy R."/>
            <person name="Ravi A."/>
            <person name="Getino M."/>
            <person name="Pursley I."/>
            <person name="Horton D.L."/>
            <person name="Alikhan N.F."/>
            <person name="Baker D."/>
            <person name="Gharbi K."/>
            <person name="Hall N."/>
            <person name="Watson M."/>
            <person name="Adriaenssens E.M."/>
            <person name="Foster-Nyarko E."/>
            <person name="Jarju S."/>
            <person name="Secka A."/>
            <person name="Antonio M."/>
            <person name="Oren A."/>
            <person name="Chaudhuri R.R."/>
            <person name="La Ragione R."/>
            <person name="Hildebrand F."/>
            <person name="Pallen M.J."/>
        </authorList>
    </citation>
    <scope>NUCLEOTIDE SEQUENCE</scope>
    <source>
        <strain evidence="5">CHK160-1198</strain>
    </source>
</reference>
<sequence length="509" mass="56945">MQRIAIIDVGSNSARLVITHIYKSGAYNMVYNQKEALRLSQKVENGILLEQAFKDTLECMQNFATMCKLFYVDKIVAVATAAVRNAKNGKELTALVEKETGIHLHILSGKAEAYASYVGVINTLEIKDGIIFDLGGGSTELVLFHNRQIVDAVSLPLGCVNLTDMFNTKDKMPASVFSDISYLVMSTLGRYPWLKNSALPLIGVGGTVRTLAKIEQKKIKYPSSKIHNFQFSAQAFKTTFKMLRDTTLDERKKISGLGSDRADLILAGSSVVQCLLETTNSKKFIISGCGIREGLFIDYYSKQQQIPLIAEDILADSTRNLLSLYATDATHSEHITALALTMFDAWSPLHKLNASWRRLLKTAALLHDIGITINYYSHARHSAYMIENAKLFGLTHKEQVITALVAGWHNGISKSLLRSKPYRYYLSDEDLEKVSKLALFLALAESMDYSQTMQITKVIPTIKNKKTAVLAFQSPTLPSIELHQLKQQIPWFQKVFDLDLYFEPLPVTK</sequence>
<feature type="domain" description="Ppx/GppA phosphatase C-terminal" evidence="4">
    <location>
        <begin position="317"/>
        <end position="482"/>
    </location>
</feature>
<evidence type="ECO:0000313" key="6">
    <source>
        <dbReference type="Proteomes" id="UP000824099"/>
    </source>
</evidence>
<dbReference type="InterPro" id="IPR030673">
    <property type="entry name" value="PyroPPase_GppA_Ppx"/>
</dbReference>
<dbReference type="SUPFAM" id="SSF53067">
    <property type="entry name" value="Actin-like ATPase domain"/>
    <property type="match status" value="2"/>
</dbReference>
<dbReference type="InterPro" id="IPR003695">
    <property type="entry name" value="Ppx_GppA_N"/>
</dbReference>
<dbReference type="EMBL" id="DVNI01000061">
    <property type="protein sequence ID" value="HIU64217.1"/>
    <property type="molecule type" value="Genomic_DNA"/>
</dbReference>
<reference evidence="5" key="1">
    <citation type="submission" date="2020-10" db="EMBL/GenBank/DDBJ databases">
        <authorList>
            <person name="Gilroy R."/>
        </authorList>
    </citation>
    <scope>NUCLEOTIDE SEQUENCE</scope>
    <source>
        <strain evidence="5">CHK160-1198</strain>
    </source>
</reference>
<dbReference type="CDD" id="cd00077">
    <property type="entry name" value="HDc"/>
    <property type="match status" value="1"/>
</dbReference>
<dbReference type="InterPro" id="IPR003607">
    <property type="entry name" value="HD/PDEase_dom"/>
</dbReference>
<dbReference type="GO" id="GO:0016462">
    <property type="term" value="F:pyrophosphatase activity"/>
    <property type="evidence" value="ECO:0007669"/>
    <property type="project" value="TreeGrafter"/>
</dbReference>
<dbReference type="InterPro" id="IPR050273">
    <property type="entry name" value="GppA/Ppx_hydrolase"/>
</dbReference>
<feature type="domain" description="Ppx/GppA phosphatase N-terminal" evidence="3">
    <location>
        <begin position="24"/>
        <end position="299"/>
    </location>
</feature>
<dbReference type="Pfam" id="PF02541">
    <property type="entry name" value="Ppx-GppA"/>
    <property type="match status" value="1"/>
</dbReference>
<protein>
    <submittedName>
        <fullName evidence="5">Ppx/GppA family phosphatase</fullName>
    </submittedName>
</protein>
<dbReference type="Pfam" id="PF21447">
    <property type="entry name" value="Ppx-GppA_III"/>
    <property type="match status" value="1"/>
</dbReference>
<dbReference type="PIRSF" id="PIRSF001267">
    <property type="entry name" value="Pyrophosphatase_GppA_Ppx"/>
    <property type="match status" value="1"/>
</dbReference>
<dbReference type="Gene3D" id="1.10.3210.10">
    <property type="entry name" value="Hypothetical protein af1432"/>
    <property type="match status" value="1"/>
</dbReference>
<organism evidence="5 6">
    <name type="scientific">Candidatus Avacidaminococcus intestinavium</name>
    <dbReference type="NCBI Taxonomy" id="2840684"/>
    <lineage>
        <taxon>Bacteria</taxon>
        <taxon>Bacillati</taxon>
        <taxon>Bacillota</taxon>
        <taxon>Negativicutes</taxon>
        <taxon>Acidaminococcales</taxon>
        <taxon>Acidaminococcaceae</taxon>
        <taxon>Acidaminococcaceae incertae sedis</taxon>
        <taxon>Candidatus Avacidaminococcus</taxon>
    </lineage>
</organism>
<name>A0A9D1MPV6_9FIRM</name>
<evidence type="ECO:0000256" key="2">
    <source>
        <dbReference type="ARBA" id="ARBA00022801"/>
    </source>
</evidence>
<comment type="similarity">
    <text evidence="1">Belongs to the GppA/Ppx family.</text>
</comment>
<dbReference type="InterPro" id="IPR048950">
    <property type="entry name" value="Ppx_GppA_C"/>
</dbReference>
<dbReference type="CDD" id="cd24052">
    <property type="entry name" value="ASKHA_NBD_HpPPX-GppA-like"/>
    <property type="match status" value="1"/>
</dbReference>
<gene>
    <name evidence="5" type="ORF">IAB06_04150</name>
</gene>
<evidence type="ECO:0000313" key="5">
    <source>
        <dbReference type="EMBL" id="HIU64217.1"/>
    </source>
</evidence>
<evidence type="ECO:0000259" key="4">
    <source>
        <dbReference type="Pfam" id="PF21447"/>
    </source>
</evidence>
<dbReference type="Gene3D" id="3.30.420.40">
    <property type="match status" value="1"/>
</dbReference>
<dbReference type="PANTHER" id="PTHR30005">
    <property type="entry name" value="EXOPOLYPHOSPHATASE"/>
    <property type="match status" value="1"/>
</dbReference>
<proteinExistence type="inferred from homology"/>
<dbReference type="AlphaFoldDB" id="A0A9D1MPV6"/>
<dbReference type="SUPFAM" id="SSF109604">
    <property type="entry name" value="HD-domain/PDEase-like"/>
    <property type="match status" value="1"/>
</dbReference>